<reference evidence="4 5" key="1">
    <citation type="submission" date="2019-05" db="EMBL/GenBank/DDBJ databases">
        <title>Kocuria coralli sp. nov., a novel actinobacterium isolated from coral reef seawater.</title>
        <authorList>
            <person name="Li J."/>
        </authorList>
    </citation>
    <scope>NUCLEOTIDE SEQUENCE [LARGE SCALE GENOMIC DNA]</scope>
    <source>
        <strain evidence="4 5">SCSIO 13007</strain>
    </source>
</reference>
<feature type="domain" description="Nudix hydrolase" evidence="3">
    <location>
        <begin position="19"/>
        <end position="151"/>
    </location>
</feature>
<dbReference type="InterPro" id="IPR015797">
    <property type="entry name" value="NUDIX_hydrolase-like_dom_sf"/>
</dbReference>
<comment type="caution">
    <text evidence="4">The sequence shown here is derived from an EMBL/GenBank/DDBJ whole genome shotgun (WGS) entry which is preliminary data.</text>
</comment>
<accession>A0A5J5KY61</accession>
<dbReference type="GO" id="GO:0016787">
    <property type="term" value="F:hydrolase activity"/>
    <property type="evidence" value="ECO:0007669"/>
    <property type="project" value="UniProtKB-KW"/>
</dbReference>
<dbReference type="InterPro" id="IPR000086">
    <property type="entry name" value="NUDIX_hydrolase_dom"/>
</dbReference>
<comment type="cofactor">
    <cofactor evidence="1">
        <name>Mg(2+)</name>
        <dbReference type="ChEBI" id="CHEBI:18420"/>
    </cofactor>
</comment>
<evidence type="ECO:0000259" key="3">
    <source>
        <dbReference type="PROSITE" id="PS51462"/>
    </source>
</evidence>
<dbReference type="OrthoDB" id="9814308at2"/>
<organism evidence="4 5">
    <name type="scientific">Kocuria coralli</name>
    <dbReference type="NCBI Taxonomy" id="1461025"/>
    <lineage>
        <taxon>Bacteria</taxon>
        <taxon>Bacillati</taxon>
        <taxon>Actinomycetota</taxon>
        <taxon>Actinomycetes</taxon>
        <taxon>Micrococcales</taxon>
        <taxon>Micrococcaceae</taxon>
        <taxon>Kocuria</taxon>
    </lineage>
</organism>
<dbReference type="SUPFAM" id="SSF55811">
    <property type="entry name" value="Nudix"/>
    <property type="match status" value="1"/>
</dbReference>
<dbReference type="PROSITE" id="PS51462">
    <property type="entry name" value="NUDIX"/>
    <property type="match status" value="1"/>
</dbReference>
<dbReference type="CDD" id="cd18879">
    <property type="entry name" value="NUDIX_Hydrolase"/>
    <property type="match status" value="1"/>
</dbReference>
<dbReference type="PANTHER" id="PTHR43046:SF16">
    <property type="entry name" value="ADP-RIBOSE PYROPHOSPHATASE YJHB-RELATED"/>
    <property type="match status" value="1"/>
</dbReference>
<evidence type="ECO:0000256" key="1">
    <source>
        <dbReference type="ARBA" id="ARBA00001946"/>
    </source>
</evidence>
<evidence type="ECO:0000256" key="2">
    <source>
        <dbReference type="ARBA" id="ARBA00022801"/>
    </source>
</evidence>
<name>A0A5J5KY61_9MICC</name>
<dbReference type="RefSeq" id="WP_158033284.1">
    <property type="nucleotide sequence ID" value="NZ_ML708614.1"/>
</dbReference>
<dbReference type="Pfam" id="PF00293">
    <property type="entry name" value="NUDIX"/>
    <property type="match status" value="1"/>
</dbReference>
<gene>
    <name evidence="4" type="ORF">FCK90_05405</name>
</gene>
<dbReference type="PANTHER" id="PTHR43046">
    <property type="entry name" value="GDP-MANNOSE MANNOSYL HYDROLASE"/>
    <property type="match status" value="1"/>
</dbReference>
<evidence type="ECO:0000313" key="5">
    <source>
        <dbReference type="Proteomes" id="UP000325957"/>
    </source>
</evidence>
<sequence>MPTPDFIVELRQKIGQDSLWLAGATAVVLRDEQVLLVRRADNGRWTPITGIVDPGEEPAVTAIRECQEETGVICAVEGLAWVKAGAEKAFPNGDRCTFLDHTFRCRWVSGEPVVNDDESSEVGWFPLDDLPPIAEELLLRIRMAVDFDGRTRFVASQDSAG</sequence>
<dbReference type="AlphaFoldDB" id="A0A5J5KY61"/>
<keyword evidence="5" id="KW-1185">Reference proteome</keyword>
<keyword evidence="2" id="KW-0378">Hydrolase</keyword>
<protein>
    <submittedName>
        <fullName evidence="4">NUDIX domain-containing protein</fullName>
    </submittedName>
</protein>
<evidence type="ECO:0000313" key="4">
    <source>
        <dbReference type="EMBL" id="KAA9394613.1"/>
    </source>
</evidence>
<dbReference type="EMBL" id="SZWF01000005">
    <property type="protein sequence ID" value="KAA9394613.1"/>
    <property type="molecule type" value="Genomic_DNA"/>
</dbReference>
<dbReference type="Gene3D" id="3.90.79.10">
    <property type="entry name" value="Nucleoside Triphosphate Pyrophosphohydrolase"/>
    <property type="match status" value="1"/>
</dbReference>
<proteinExistence type="predicted"/>
<dbReference type="Proteomes" id="UP000325957">
    <property type="component" value="Unassembled WGS sequence"/>
</dbReference>